<dbReference type="GO" id="GO:0005730">
    <property type="term" value="C:nucleolus"/>
    <property type="evidence" value="ECO:0007669"/>
    <property type="project" value="TreeGrafter"/>
</dbReference>
<gene>
    <name evidence="9" type="primary">LOC108741806</name>
</gene>
<feature type="compositionally biased region" description="Basic and acidic residues" evidence="6">
    <location>
        <begin position="251"/>
        <end position="279"/>
    </location>
</feature>
<dbReference type="AlphaFoldDB" id="A0A1W4XHH5"/>
<sequence>MFWGLIMEPKRRYTQVVKKAFHISMASLDITSGNNEPTQVLLTYDGRNYLLCTLQKEKDIQVPLDLNFEEGDEVSFATNGSCHVHLTGYLITDEDEVDEEEDEEEDQKETMINSPENVLKKSLEKKKRKSSGDSSPNDSPKKSKTAQLLEAVNSDSDDSDDMNFSDILKEEGLEEEESGDDEENEEESSDEIAAEGSEDDEKGEDGAEEESSLSDDAFEPEKPKVNGVTPKKKEKKQNQEKTPKQNQQKTPKKELGKTPKEAKSAQKEKKTEKGEKTPSKEQSMPQAKKKILEGGVQVQDLVVGNGQLAKPGKLVQVYYEGRLKNNNKVFDSAKQGSGFKFRLGSQEVIKGWDVGIQGMKVGGKRRIVCPPNMAYGQKGSPPVIPSNSTLIFEVELKNVH</sequence>
<evidence type="ECO:0000313" key="8">
    <source>
        <dbReference type="Proteomes" id="UP000192223"/>
    </source>
</evidence>
<dbReference type="EC" id="5.2.1.8" evidence="4"/>
<dbReference type="GO" id="GO:0000785">
    <property type="term" value="C:chromatin"/>
    <property type="evidence" value="ECO:0007669"/>
    <property type="project" value="TreeGrafter"/>
</dbReference>
<evidence type="ECO:0000256" key="4">
    <source>
        <dbReference type="PIRNR" id="PIRNR001473"/>
    </source>
</evidence>
<dbReference type="Pfam" id="PF17800">
    <property type="entry name" value="NPL"/>
    <property type="match status" value="1"/>
</dbReference>
<dbReference type="InterPro" id="IPR041232">
    <property type="entry name" value="NPL"/>
</dbReference>
<dbReference type="Proteomes" id="UP000192223">
    <property type="component" value="Unplaced"/>
</dbReference>
<accession>A0A1W4XHH5</accession>
<dbReference type="Pfam" id="PF00254">
    <property type="entry name" value="FKBP_C"/>
    <property type="match status" value="1"/>
</dbReference>
<dbReference type="GO" id="GO:0003755">
    <property type="term" value="F:peptidyl-prolyl cis-trans isomerase activity"/>
    <property type="evidence" value="ECO:0007669"/>
    <property type="project" value="UniProtKB-KW"/>
</dbReference>
<evidence type="ECO:0000256" key="6">
    <source>
        <dbReference type="SAM" id="MobiDB-lite"/>
    </source>
</evidence>
<dbReference type="InterPro" id="IPR023566">
    <property type="entry name" value="PPIase_Fpr3/Fpr4-like"/>
</dbReference>
<evidence type="ECO:0000256" key="5">
    <source>
        <dbReference type="PROSITE-ProRule" id="PRU00277"/>
    </source>
</evidence>
<dbReference type="InParanoid" id="A0A1W4XHH5"/>
<dbReference type="Gene3D" id="2.60.120.340">
    <property type="entry name" value="Nucleoplasmin core domain"/>
    <property type="match status" value="1"/>
</dbReference>
<dbReference type="PROSITE" id="PS50059">
    <property type="entry name" value="FKBP_PPIASE"/>
    <property type="match status" value="1"/>
</dbReference>
<dbReference type="InterPro" id="IPR046357">
    <property type="entry name" value="PPIase_dom_sf"/>
</dbReference>
<dbReference type="OrthoDB" id="1902587at2759"/>
<feature type="region of interest" description="Disordered" evidence="6">
    <location>
        <begin position="91"/>
        <end position="288"/>
    </location>
</feature>
<feature type="compositionally biased region" description="Acidic residues" evidence="6">
    <location>
        <begin position="172"/>
        <end position="218"/>
    </location>
</feature>
<comment type="similarity">
    <text evidence="4">Belongs to the FKBP-type PPIase family.</text>
</comment>
<proteinExistence type="inferred from homology"/>
<dbReference type="CTD" id="41860"/>
<comment type="catalytic activity">
    <reaction evidence="1 4 5">
        <text>[protein]-peptidylproline (omega=180) = [protein]-peptidylproline (omega=0)</text>
        <dbReference type="Rhea" id="RHEA:16237"/>
        <dbReference type="Rhea" id="RHEA-COMP:10747"/>
        <dbReference type="Rhea" id="RHEA-COMP:10748"/>
        <dbReference type="ChEBI" id="CHEBI:83833"/>
        <dbReference type="ChEBI" id="CHEBI:83834"/>
        <dbReference type="EC" id="5.2.1.8"/>
    </reaction>
</comment>
<dbReference type="GeneID" id="108741806"/>
<dbReference type="KEGG" id="apln:108741806"/>
<evidence type="ECO:0000256" key="3">
    <source>
        <dbReference type="ARBA" id="ARBA00023235"/>
    </source>
</evidence>
<dbReference type="PIRSF" id="PIRSF001473">
    <property type="entry name" value="FK506-bp_FPR3"/>
    <property type="match status" value="1"/>
</dbReference>
<dbReference type="FunFam" id="3.10.50.40:FF:000006">
    <property type="entry name" value="Peptidyl-prolyl cis-trans isomerase"/>
    <property type="match status" value="1"/>
</dbReference>
<evidence type="ECO:0000259" key="7">
    <source>
        <dbReference type="PROSITE" id="PS50059"/>
    </source>
</evidence>
<dbReference type="RefSeq" id="XP_018332242.1">
    <property type="nucleotide sequence ID" value="XM_018476740.2"/>
</dbReference>
<dbReference type="InterPro" id="IPR001179">
    <property type="entry name" value="PPIase_FKBP_dom"/>
</dbReference>
<dbReference type="PANTHER" id="PTHR43811:SF19">
    <property type="entry name" value="39 KDA FK506-BINDING NUCLEAR PROTEIN"/>
    <property type="match status" value="1"/>
</dbReference>
<feature type="compositionally biased region" description="Acidic residues" evidence="6">
    <location>
        <begin position="92"/>
        <end position="107"/>
    </location>
</feature>
<dbReference type="PANTHER" id="PTHR43811">
    <property type="entry name" value="FKBP-TYPE PEPTIDYL-PROLYL CIS-TRANS ISOMERASE FKPA"/>
    <property type="match status" value="1"/>
</dbReference>
<dbReference type="STRING" id="224129.A0A1W4XHH5"/>
<dbReference type="Gene3D" id="3.10.50.40">
    <property type="match status" value="1"/>
</dbReference>
<keyword evidence="8" id="KW-1185">Reference proteome</keyword>
<protein>
    <recommendedName>
        <fullName evidence="4">FK506-binding protein</fullName>
        <ecNumber evidence="4">5.2.1.8</ecNumber>
    </recommendedName>
</protein>
<name>A0A1W4XHH5_AGRPL</name>
<feature type="domain" description="PPIase FKBP-type" evidence="7">
    <location>
        <begin position="312"/>
        <end position="400"/>
    </location>
</feature>
<evidence type="ECO:0000256" key="1">
    <source>
        <dbReference type="ARBA" id="ARBA00000971"/>
    </source>
</evidence>
<keyword evidence="3 4" id="KW-0413">Isomerase</keyword>
<evidence type="ECO:0000313" key="9">
    <source>
        <dbReference type="RefSeq" id="XP_018332242.1"/>
    </source>
</evidence>
<reference evidence="9" key="1">
    <citation type="submission" date="2025-08" db="UniProtKB">
        <authorList>
            <consortium name="RefSeq"/>
        </authorList>
    </citation>
    <scope>IDENTIFICATION</scope>
    <source>
        <tissue evidence="9">Entire body</tissue>
    </source>
</reference>
<organism evidence="8 9">
    <name type="scientific">Agrilus planipennis</name>
    <name type="common">Emerald ash borer</name>
    <name type="synonym">Agrilus marcopoli</name>
    <dbReference type="NCBI Taxonomy" id="224129"/>
    <lineage>
        <taxon>Eukaryota</taxon>
        <taxon>Metazoa</taxon>
        <taxon>Ecdysozoa</taxon>
        <taxon>Arthropoda</taxon>
        <taxon>Hexapoda</taxon>
        <taxon>Insecta</taxon>
        <taxon>Pterygota</taxon>
        <taxon>Neoptera</taxon>
        <taxon>Endopterygota</taxon>
        <taxon>Coleoptera</taxon>
        <taxon>Polyphaga</taxon>
        <taxon>Elateriformia</taxon>
        <taxon>Buprestoidea</taxon>
        <taxon>Buprestidae</taxon>
        <taxon>Agrilinae</taxon>
        <taxon>Agrilus</taxon>
    </lineage>
</organism>
<dbReference type="FunCoup" id="A0A1W4XHH5">
    <property type="interactions" value="173"/>
</dbReference>
<dbReference type="SUPFAM" id="SSF54534">
    <property type="entry name" value="FKBP-like"/>
    <property type="match status" value="1"/>
</dbReference>
<evidence type="ECO:0000256" key="2">
    <source>
        <dbReference type="ARBA" id="ARBA00023110"/>
    </source>
</evidence>
<keyword evidence="2 4" id="KW-0697">Rotamase</keyword>